<dbReference type="AlphaFoldDB" id="A0A9N9NIU3"/>
<evidence type="ECO:0000313" key="1">
    <source>
        <dbReference type="EMBL" id="CAG8736746.1"/>
    </source>
</evidence>
<accession>A0A9N9NIU3</accession>
<organism evidence="1 2">
    <name type="scientific">Funneliformis mosseae</name>
    <name type="common">Endomycorrhizal fungus</name>
    <name type="synonym">Glomus mosseae</name>
    <dbReference type="NCBI Taxonomy" id="27381"/>
    <lineage>
        <taxon>Eukaryota</taxon>
        <taxon>Fungi</taxon>
        <taxon>Fungi incertae sedis</taxon>
        <taxon>Mucoromycota</taxon>
        <taxon>Glomeromycotina</taxon>
        <taxon>Glomeromycetes</taxon>
        <taxon>Glomerales</taxon>
        <taxon>Glomeraceae</taxon>
        <taxon>Funneliformis</taxon>
    </lineage>
</organism>
<sequence>EQPALNLVAEQSTPSTAVVKPPALSIIKPSASIVVEPLAPN</sequence>
<dbReference type="EMBL" id="CAJVPP010018928">
    <property type="protein sequence ID" value="CAG8736746.1"/>
    <property type="molecule type" value="Genomic_DNA"/>
</dbReference>
<keyword evidence="2" id="KW-1185">Reference proteome</keyword>
<comment type="caution">
    <text evidence="1">The sequence shown here is derived from an EMBL/GenBank/DDBJ whole genome shotgun (WGS) entry which is preliminary data.</text>
</comment>
<dbReference type="Proteomes" id="UP000789375">
    <property type="component" value="Unassembled WGS sequence"/>
</dbReference>
<evidence type="ECO:0000313" key="2">
    <source>
        <dbReference type="Proteomes" id="UP000789375"/>
    </source>
</evidence>
<gene>
    <name evidence="1" type="ORF">FMOSSE_LOCUS15928</name>
</gene>
<feature type="non-terminal residue" evidence="1">
    <location>
        <position position="41"/>
    </location>
</feature>
<name>A0A9N9NIU3_FUNMO</name>
<feature type="non-terminal residue" evidence="1">
    <location>
        <position position="1"/>
    </location>
</feature>
<proteinExistence type="predicted"/>
<reference evidence="1" key="1">
    <citation type="submission" date="2021-06" db="EMBL/GenBank/DDBJ databases">
        <authorList>
            <person name="Kallberg Y."/>
            <person name="Tangrot J."/>
            <person name="Rosling A."/>
        </authorList>
    </citation>
    <scope>NUCLEOTIDE SEQUENCE</scope>
    <source>
        <strain evidence="1">87-6 pot B 2015</strain>
    </source>
</reference>
<protein>
    <submittedName>
        <fullName evidence="1">7206_t:CDS:1</fullName>
    </submittedName>
</protein>